<gene>
    <name evidence="1" type="ORF">GCM10010412_088790</name>
</gene>
<evidence type="ECO:0000313" key="2">
    <source>
        <dbReference type="Proteomes" id="UP001501666"/>
    </source>
</evidence>
<comment type="caution">
    <text evidence="1">The sequence shown here is derived from an EMBL/GenBank/DDBJ whole genome shotgun (WGS) entry which is preliminary data.</text>
</comment>
<accession>A0ABN3T8C2</accession>
<reference evidence="1 2" key="1">
    <citation type="journal article" date="2019" name="Int. J. Syst. Evol. Microbiol.">
        <title>The Global Catalogue of Microorganisms (GCM) 10K type strain sequencing project: providing services to taxonomists for standard genome sequencing and annotation.</title>
        <authorList>
            <consortium name="The Broad Institute Genomics Platform"/>
            <consortium name="The Broad Institute Genome Sequencing Center for Infectious Disease"/>
            <person name="Wu L."/>
            <person name="Ma J."/>
        </authorList>
    </citation>
    <scope>NUCLEOTIDE SEQUENCE [LARGE SCALE GENOMIC DNA]</scope>
    <source>
        <strain evidence="1 2">JCM 6835</strain>
    </source>
</reference>
<dbReference type="EMBL" id="BAAATE010000041">
    <property type="protein sequence ID" value="GAA2695705.1"/>
    <property type="molecule type" value="Genomic_DNA"/>
</dbReference>
<evidence type="ECO:0000313" key="1">
    <source>
        <dbReference type="EMBL" id="GAA2695705.1"/>
    </source>
</evidence>
<evidence type="ECO:0008006" key="3">
    <source>
        <dbReference type="Google" id="ProtNLM"/>
    </source>
</evidence>
<proteinExistence type="predicted"/>
<keyword evidence="2" id="KW-1185">Reference proteome</keyword>
<name>A0ABN3T8C2_9ACTN</name>
<protein>
    <recommendedName>
        <fullName evidence="3">Transposase</fullName>
    </recommendedName>
</protein>
<organism evidence="1 2">
    <name type="scientific">Nonomuraea recticatena</name>
    <dbReference type="NCBI Taxonomy" id="46178"/>
    <lineage>
        <taxon>Bacteria</taxon>
        <taxon>Bacillati</taxon>
        <taxon>Actinomycetota</taxon>
        <taxon>Actinomycetes</taxon>
        <taxon>Streptosporangiales</taxon>
        <taxon>Streptosporangiaceae</taxon>
        <taxon>Nonomuraea</taxon>
    </lineage>
</organism>
<dbReference type="Proteomes" id="UP001501666">
    <property type="component" value="Unassembled WGS sequence"/>
</dbReference>
<sequence>MKSALRHRLLARLQELGSARVSGHFIWERLVRSAEPATPARHVDYLGQVGLEEGSTAIGPAIPGGLPAARRSLTRRHATVTLLSHLCDSARVTMKRRSTHA</sequence>